<sequence>MKAYFNGFWNGFYDKTDGMHIGFFITLLTDVYNEEIIVSDNLDDSDILIESIFLTNEYINYKKWKHTFLFTGESRYAYCMSEYLSSYTCILGFNPTTDNFVEFPLYIIYFKLNPTMTFEPTKHIKNNNASVVISNENSYERIIFVEALEKRMKVLSGGKYNNNIGGPIMPICGGYSENLINFYKESKFAITMENTSIEYYITEKLINGFRAGIIPVYWGSPHISEHFNTKRFLILEDDSESSINAVIDRMVNMSDEEYFQIVNEPIFNTGMNIDTVYNNAVKNIKKLVIK</sequence>
<dbReference type="InterPro" id="IPR038577">
    <property type="entry name" value="GT10-like_C_sf"/>
</dbReference>
<protein>
    <recommendedName>
        <fullName evidence="4">Fucosyltransferase C-terminal domain-containing protein</fullName>
    </recommendedName>
</protein>
<evidence type="ECO:0000256" key="3">
    <source>
        <dbReference type="ARBA" id="ARBA00022679"/>
    </source>
</evidence>
<dbReference type="GO" id="GO:0008417">
    <property type="term" value="F:fucosyltransferase activity"/>
    <property type="evidence" value="ECO:0007669"/>
    <property type="project" value="InterPro"/>
</dbReference>
<name>A0A6C0LZ78_9ZZZZ</name>
<dbReference type="Gene3D" id="3.40.50.11660">
    <property type="entry name" value="Glycosyl transferase family 10, C-terminal domain"/>
    <property type="match status" value="1"/>
</dbReference>
<evidence type="ECO:0000313" key="5">
    <source>
        <dbReference type="EMBL" id="QHU34874.1"/>
    </source>
</evidence>
<dbReference type="PANTHER" id="PTHR11929:SF194">
    <property type="entry name" value="ALPHA-(1,3)-FUCOSYLTRANSFERASE 10"/>
    <property type="match status" value="1"/>
</dbReference>
<keyword evidence="2" id="KW-0328">Glycosyltransferase</keyword>
<dbReference type="AlphaFoldDB" id="A0A6C0LZ78"/>
<dbReference type="PANTHER" id="PTHR11929">
    <property type="entry name" value="ALPHA- 1,3 -FUCOSYLTRANSFERASE"/>
    <property type="match status" value="1"/>
</dbReference>
<dbReference type="EMBL" id="MN740581">
    <property type="protein sequence ID" value="QHU34874.1"/>
    <property type="molecule type" value="Genomic_DNA"/>
</dbReference>
<dbReference type="Pfam" id="PF00852">
    <property type="entry name" value="Glyco_transf_10"/>
    <property type="match status" value="1"/>
</dbReference>
<reference evidence="5" key="1">
    <citation type="journal article" date="2020" name="Nature">
        <title>Giant virus diversity and host interactions through global metagenomics.</title>
        <authorList>
            <person name="Schulz F."/>
            <person name="Roux S."/>
            <person name="Paez-Espino D."/>
            <person name="Jungbluth S."/>
            <person name="Walsh D.A."/>
            <person name="Denef V.J."/>
            <person name="McMahon K.D."/>
            <person name="Konstantinidis K.T."/>
            <person name="Eloe-Fadrosh E.A."/>
            <person name="Kyrpides N.C."/>
            <person name="Woyke T."/>
        </authorList>
    </citation>
    <scope>NUCLEOTIDE SEQUENCE</scope>
    <source>
        <strain evidence="5">GVMAG-S-1017244-22</strain>
    </source>
</reference>
<dbReference type="GO" id="GO:0016020">
    <property type="term" value="C:membrane"/>
    <property type="evidence" value="ECO:0007669"/>
    <property type="project" value="InterPro"/>
</dbReference>
<proteinExistence type="inferred from homology"/>
<comment type="similarity">
    <text evidence="1">Belongs to the glycosyltransferase 10 family.</text>
</comment>
<dbReference type="SUPFAM" id="SSF53756">
    <property type="entry name" value="UDP-Glycosyltransferase/glycogen phosphorylase"/>
    <property type="match status" value="1"/>
</dbReference>
<keyword evidence="3" id="KW-0808">Transferase</keyword>
<accession>A0A6C0LZ78</accession>
<dbReference type="InterPro" id="IPR001503">
    <property type="entry name" value="Glyco_trans_10"/>
</dbReference>
<evidence type="ECO:0000256" key="1">
    <source>
        <dbReference type="ARBA" id="ARBA00008919"/>
    </source>
</evidence>
<evidence type="ECO:0000256" key="2">
    <source>
        <dbReference type="ARBA" id="ARBA00022676"/>
    </source>
</evidence>
<evidence type="ECO:0000259" key="4">
    <source>
        <dbReference type="Pfam" id="PF00852"/>
    </source>
</evidence>
<organism evidence="5">
    <name type="scientific">viral metagenome</name>
    <dbReference type="NCBI Taxonomy" id="1070528"/>
    <lineage>
        <taxon>unclassified sequences</taxon>
        <taxon>metagenomes</taxon>
        <taxon>organismal metagenomes</taxon>
    </lineage>
</organism>
<dbReference type="InterPro" id="IPR055270">
    <property type="entry name" value="Glyco_tran_10_C"/>
</dbReference>
<feature type="domain" description="Fucosyltransferase C-terminal" evidence="4">
    <location>
        <begin position="125"/>
        <end position="237"/>
    </location>
</feature>